<dbReference type="GO" id="GO:0016491">
    <property type="term" value="F:oxidoreductase activity"/>
    <property type="evidence" value="ECO:0007669"/>
    <property type="project" value="UniProtKB-KW"/>
</dbReference>
<feature type="transmembrane region" description="Helical" evidence="2">
    <location>
        <begin position="7"/>
        <end position="24"/>
    </location>
</feature>
<feature type="domain" description="FAD dependent oxidoreductase" evidence="3">
    <location>
        <begin position="6"/>
        <end position="369"/>
    </location>
</feature>
<evidence type="ECO:0000313" key="5">
    <source>
        <dbReference type="Proteomes" id="UP000184536"/>
    </source>
</evidence>
<keyword evidence="2" id="KW-1133">Transmembrane helix</keyword>
<dbReference type="Gene3D" id="3.30.9.10">
    <property type="entry name" value="D-Amino Acid Oxidase, subunit A, domain 2"/>
    <property type="match status" value="1"/>
</dbReference>
<accession>A0A1M6H8V3</accession>
<keyword evidence="2" id="KW-0812">Transmembrane</keyword>
<dbReference type="EMBL" id="FQZV01000016">
    <property type="protein sequence ID" value="SHJ18634.1"/>
    <property type="molecule type" value="Genomic_DNA"/>
</dbReference>
<gene>
    <name evidence="4" type="ORF">SAMN02745975_01490</name>
</gene>
<evidence type="ECO:0000313" key="4">
    <source>
        <dbReference type="EMBL" id="SHJ18634.1"/>
    </source>
</evidence>
<dbReference type="PANTHER" id="PTHR13847">
    <property type="entry name" value="SARCOSINE DEHYDROGENASE-RELATED"/>
    <property type="match status" value="1"/>
</dbReference>
<name>A0A1M6H8V3_9FIRM</name>
<evidence type="ECO:0000256" key="2">
    <source>
        <dbReference type="SAM" id="Phobius"/>
    </source>
</evidence>
<evidence type="ECO:0000256" key="1">
    <source>
        <dbReference type="ARBA" id="ARBA00023002"/>
    </source>
</evidence>
<dbReference type="SUPFAM" id="SSF51905">
    <property type="entry name" value="FAD/NAD(P)-binding domain"/>
    <property type="match status" value="1"/>
</dbReference>
<dbReference type="InterPro" id="IPR036188">
    <property type="entry name" value="FAD/NAD-bd_sf"/>
</dbReference>
<dbReference type="Gene3D" id="3.50.50.60">
    <property type="entry name" value="FAD/NAD(P)-binding domain"/>
    <property type="match status" value="1"/>
</dbReference>
<dbReference type="OrthoDB" id="9794226at2"/>
<protein>
    <submittedName>
        <fullName evidence="4">Sarcosine oxidase subunit beta</fullName>
    </submittedName>
</protein>
<organism evidence="4 5">
    <name type="scientific">Geosporobacter subterraneus DSM 17957</name>
    <dbReference type="NCBI Taxonomy" id="1121919"/>
    <lineage>
        <taxon>Bacteria</taxon>
        <taxon>Bacillati</taxon>
        <taxon>Bacillota</taxon>
        <taxon>Clostridia</taxon>
        <taxon>Peptostreptococcales</taxon>
        <taxon>Thermotaleaceae</taxon>
        <taxon>Geosporobacter</taxon>
    </lineage>
</organism>
<dbReference type="InterPro" id="IPR006076">
    <property type="entry name" value="FAD-dep_OxRdtase"/>
</dbReference>
<dbReference type="SUPFAM" id="SSF54373">
    <property type="entry name" value="FAD-linked reductases, C-terminal domain"/>
    <property type="match status" value="1"/>
</dbReference>
<dbReference type="GO" id="GO:0005737">
    <property type="term" value="C:cytoplasm"/>
    <property type="evidence" value="ECO:0007669"/>
    <property type="project" value="TreeGrafter"/>
</dbReference>
<dbReference type="Pfam" id="PF01266">
    <property type="entry name" value="DAO"/>
    <property type="match status" value="1"/>
</dbReference>
<keyword evidence="2" id="KW-0472">Membrane</keyword>
<dbReference type="Proteomes" id="UP000184536">
    <property type="component" value="Unassembled WGS sequence"/>
</dbReference>
<keyword evidence="5" id="KW-1185">Reference proteome</keyword>
<dbReference type="AlphaFoldDB" id="A0A1M6H8V3"/>
<dbReference type="RefSeq" id="WP_110940712.1">
    <property type="nucleotide sequence ID" value="NZ_FQZV01000016.1"/>
</dbReference>
<sequence>MRRAYDVVVIGGGIIGLSSAYYLTTNGKRVLVIEKNEIGSGASGACDDMILLQSKKPGISLKLAMESLEMYRTLSKELDVDLEFESRGGMILIETQQELEVMEDFVKQQRNSGLAVEIIDRKTVEKKQPYVKNTVIASTYSSKDAQVNPLKVMRGYLGKGISNGLHIFRKTTIRSIDQKKDHWLIALDDGKQVETEYIINAAGAWSGEVGKLIHIDIPIIPKRGQIVVTEQIPHVGQTNVWSAAYIASKLKPEMLDNIHDEYRKLGIGFAFTQATDGNYLIGSTREDVGFDNGITIKAINLMIQQAVDFFPILKNVHMIRCFAGLRPATFDGKAIIGEVPNKKGFYVAAGHEGDGIALAPITGKIIADMIDQKENRTDLQELNLGRFRQERMVNKKTV</sequence>
<evidence type="ECO:0000259" key="3">
    <source>
        <dbReference type="Pfam" id="PF01266"/>
    </source>
</evidence>
<keyword evidence="1" id="KW-0560">Oxidoreductase</keyword>
<dbReference type="STRING" id="1121919.SAMN02745975_01490"/>
<dbReference type="PANTHER" id="PTHR13847:SF287">
    <property type="entry name" value="FAD-DEPENDENT OXIDOREDUCTASE DOMAIN-CONTAINING PROTEIN 1"/>
    <property type="match status" value="1"/>
</dbReference>
<reference evidence="5" key="1">
    <citation type="submission" date="2016-11" db="EMBL/GenBank/DDBJ databases">
        <authorList>
            <person name="Varghese N."/>
            <person name="Submissions S."/>
        </authorList>
    </citation>
    <scope>NUCLEOTIDE SEQUENCE [LARGE SCALE GENOMIC DNA]</scope>
    <source>
        <strain evidence="5">DSM 17957</strain>
    </source>
</reference>
<proteinExistence type="predicted"/>